<dbReference type="Gene3D" id="3.40.50.300">
    <property type="entry name" value="P-loop containing nucleotide triphosphate hydrolases"/>
    <property type="match status" value="1"/>
</dbReference>
<keyword evidence="3" id="KW-1185">Reference proteome</keyword>
<gene>
    <name evidence="2" type="ORF">Pan14r_30980</name>
</gene>
<dbReference type="GO" id="GO:0016887">
    <property type="term" value="F:ATP hydrolysis activity"/>
    <property type="evidence" value="ECO:0007669"/>
    <property type="project" value="InterPro"/>
</dbReference>
<dbReference type="EMBL" id="SJPL01000001">
    <property type="protein sequence ID" value="TWT70790.1"/>
    <property type="molecule type" value="Genomic_DNA"/>
</dbReference>
<dbReference type="PANTHER" id="PTHR35894:SF1">
    <property type="entry name" value="PHOSPHORIBULOKINASE _ URIDINE KINASE FAMILY"/>
    <property type="match status" value="1"/>
</dbReference>
<comment type="caution">
    <text evidence="2">The sequence shown here is derived from an EMBL/GenBank/DDBJ whole genome shotgun (WGS) entry which is preliminary data.</text>
</comment>
<dbReference type="PANTHER" id="PTHR35894">
    <property type="entry name" value="GENERAL SECRETION PATHWAY PROTEIN A-RELATED"/>
    <property type="match status" value="1"/>
</dbReference>
<proteinExistence type="predicted"/>
<dbReference type="InterPro" id="IPR049945">
    <property type="entry name" value="AAA_22"/>
</dbReference>
<sequence>MYESFFKLTGRPFENFGDDSYYPSESHQTAMLKMRYAIENRRSAIAVCGDSGIGKSMLIRLLASQLPEAIAPLVTVVFPKLPGDQLLGYVTDKITRQCGPPDEPDRLTLHRLESFLDENVAADRHALVVVDEAHLLDSHEQLETLRLLLNLATGGGHAESALTLLLVGQSILLTQIEQNASLDERVSEKCLLRRFTPDQTASYVQHRLQQVGRQMPDVFTTAAVDRLHSRSLGIPRRINRLADLALMVAYADDAVRVTEDHIEGVHRELATTP</sequence>
<feature type="domain" description="AAA+ ATPase" evidence="1">
    <location>
        <begin position="41"/>
        <end position="196"/>
    </location>
</feature>
<dbReference type="AlphaFoldDB" id="A0A5C5Y6C5"/>
<organism evidence="2 3">
    <name type="scientific">Crateriforma conspicua</name>
    <dbReference type="NCBI Taxonomy" id="2527996"/>
    <lineage>
        <taxon>Bacteria</taxon>
        <taxon>Pseudomonadati</taxon>
        <taxon>Planctomycetota</taxon>
        <taxon>Planctomycetia</taxon>
        <taxon>Planctomycetales</taxon>
        <taxon>Planctomycetaceae</taxon>
        <taxon>Crateriforma</taxon>
    </lineage>
</organism>
<dbReference type="Proteomes" id="UP000317238">
    <property type="component" value="Unassembled WGS sequence"/>
</dbReference>
<dbReference type="SUPFAM" id="SSF52540">
    <property type="entry name" value="P-loop containing nucleoside triphosphate hydrolases"/>
    <property type="match status" value="1"/>
</dbReference>
<dbReference type="RefSeq" id="WP_145302605.1">
    <property type="nucleotide sequence ID" value="NZ_CP036319.1"/>
</dbReference>
<name>A0A5C5Y6C5_9PLAN</name>
<reference evidence="2 3" key="1">
    <citation type="submission" date="2019-02" db="EMBL/GenBank/DDBJ databases">
        <title>Deep-cultivation of Planctomycetes and their phenomic and genomic characterization uncovers novel biology.</title>
        <authorList>
            <person name="Wiegand S."/>
            <person name="Jogler M."/>
            <person name="Boedeker C."/>
            <person name="Pinto D."/>
            <person name="Vollmers J."/>
            <person name="Rivas-Marin E."/>
            <person name="Kohn T."/>
            <person name="Peeters S.H."/>
            <person name="Heuer A."/>
            <person name="Rast P."/>
            <person name="Oberbeckmann S."/>
            <person name="Bunk B."/>
            <person name="Jeske O."/>
            <person name="Meyerdierks A."/>
            <person name="Storesund J.E."/>
            <person name="Kallscheuer N."/>
            <person name="Luecker S."/>
            <person name="Lage O.M."/>
            <person name="Pohl T."/>
            <person name="Merkel B.J."/>
            <person name="Hornburger P."/>
            <person name="Mueller R.-W."/>
            <person name="Bruemmer F."/>
            <person name="Labrenz M."/>
            <person name="Spormann A.M."/>
            <person name="Op Den Camp H."/>
            <person name="Overmann J."/>
            <person name="Amann R."/>
            <person name="Jetten M.S.M."/>
            <person name="Mascher T."/>
            <person name="Medema M.H."/>
            <person name="Devos D.P."/>
            <person name="Kaster A.-K."/>
            <person name="Ovreas L."/>
            <person name="Rohde M."/>
            <person name="Galperin M.Y."/>
            <person name="Jogler C."/>
        </authorList>
    </citation>
    <scope>NUCLEOTIDE SEQUENCE [LARGE SCALE GENOMIC DNA]</scope>
    <source>
        <strain evidence="2 3">Pan14r</strain>
    </source>
</reference>
<protein>
    <recommendedName>
        <fullName evidence="1">AAA+ ATPase domain-containing protein</fullName>
    </recommendedName>
</protein>
<accession>A0A5C5Y6C5</accession>
<dbReference type="SMART" id="SM00382">
    <property type="entry name" value="AAA"/>
    <property type="match status" value="1"/>
</dbReference>
<dbReference type="InterPro" id="IPR027417">
    <property type="entry name" value="P-loop_NTPase"/>
</dbReference>
<dbReference type="OrthoDB" id="9783370at2"/>
<dbReference type="Pfam" id="PF13401">
    <property type="entry name" value="AAA_22"/>
    <property type="match status" value="1"/>
</dbReference>
<evidence type="ECO:0000259" key="1">
    <source>
        <dbReference type="SMART" id="SM00382"/>
    </source>
</evidence>
<evidence type="ECO:0000313" key="3">
    <source>
        <dbReference type="Proteomes" id="UP000317238"/>
    </source>
</evidence>
<dbReference type="InterPro" id="IPR003593">
    <property type="entry name" value="AAA+_ATPase"/>
</dbReference>
<dbReference type="InterPro" id="IPR052026">
    <property type="entry name" value="ExeA_AAA_ATPase_DNA-bind"/>
</dbReference>
<evidence type="ECO:0000313" key="2">
    <source>
        <dbReference type="EMBL" id="TWT70790.1"/>
    </source>
</evidence>